<evidence type="ECO:0000256" key="5">
    <source>
        <dbReference type="ARBA" id="ARBA00012763"/>
    </source>
</evidence>
<evidence type="ECO:0000256" key="2">
    <source>
        <dbReference type="ARBA" id="ARBA00002149"/>
    </source>
</evidence>
<comment type="similarity">
    <text evidence="4">Belongs to the choline monooxygenase family.</text>
</comment>
<dbReference type="Gene3D" id="2.102.10.10">
    <property type="entry name" value="Rieske [2Fe-2S] iron-sulphur domain"/>
    <property type="match status" value="1"/>
</dbReference>
<evidence type="ECO:0000256" key="6">
    <source>
        <dbReference type="ARBA" id="ARBA00014931"/>
    </source>
</evidence>
<sequence length="358" mass="39665">MASTAWHSAALPIEEASTPPSSWYTTPEVLEREVAQVFTQHWVCVGHLGGLESPGSFQSGTYLDMPWVVTRADDGQLRAFHNVCQHHAAAVATGSGCAQVLRCSYHGWEYGLNGRLRKAPGADGIRSFHADQIALQPIGVAMLGHLCFLHFGSERGSLQDQLGDDQLQDMAAAGIMDAGLRHVATRNYSLKCNWKVFADNYLDGGYHVPVAHPDLAAALDLTTYSSKIYRTSSVQSCRAKGTPEARLGDREAAYAFLYPNLMVNRYGPWMDTNIVTPTGPESCIVRFDWWLEEHLCHDSALTEQSLADSEQVQQEDIALCEAVQRGLRSPAYDSGRYAPQFEEPMFHFHKLLHADLNR</sequence>
<dbReference type="EC" id="1.14.15.7" evidence="5"/>
<dbReference type="Gene3D" id="3.90.380.10">
    <property type="entry name" value="Naphthalene 1,2-dioxygenase Alpha Subunit, Chain A, domain 1"/>
    <property type="match status" value="2"/>
</dbReference>
<keyword evidence="8" id="KW-0479">Metal-binding</keyword>
<dbReference type="Pfam" id="PF00848">
    <property type="entry name" value="Ring_hydroxyl_A"/>
    <property type="match status" value="1"/>
</dbReference>
<dbReference type="InterPro" id="IPR015879">
    <property type="entry name" value="Ring_hydroxy_dOase_asu_C_dom"/>
</dbReference>
<dbReference type="InterPro" id="IPR001663">
    <property type="entry name" value="Rng_hydr_dOase-A"/>
</dbReference>
<evidence type="ECO:0000313" key="14">
    <source>
        <dbReference type="EMBL" id="CAL5219950.1"/>
    </source>
</evidence>
<evidence type="ECO:0000256" key="8">
    <source>
        <dbReference type="ARBA" id="ARBA00022723"/>
    </source>
</evidence>
<dbReference type="SUPFAM" id="SSF50022">
    <property type="entry name" value="ISP domain"/>
    <property type="match status" value="1"/>
</dbReference>
<evidence type="ECO:0000256" key="12">
    <source>
        <dbReference type="ARBA" id="ARBA00049097"/>
    </source>
</evidence>
<name>A0ABP1FJ12_9CHLO</name>
<proteinExistence type="inferred from homology"/>
<evidence type="ECO:0000256" key="1">
    <source>
        <dbReference type="ARBA" id="ARBA00001962"/>
    </source>
</evidence>
<keyword evidence="7" id="KW-0001">2Fe-2S</keyword>
<dbReference type="Proteomes" id="UP001497392">
    <property type="component" value="Unassembled WGS sequence"/>
</dbReference>
<keyword evidence="11" id="KW-0411">Iron-sulfur</keyword>
<reference evidence="14 15" key="1">
    <citation type="submission" date="2024-06" db="EMBL/GenBank/DDBJ databases">
        <authorList>
            <person name="Kraege A."/>
            <person name="Thomma B."/>
        </authorList>
    </citation>
    <scope>NUCLEOTIDE SEQUENCE [LARGE SCALE GENOMIC DNA]</scope>
</reference>
<dbReference type="EMBL" id="CAXHTA020000002">
    <property type="protein sequence ID" value="CAL5219950.1"/>
    <property type="molecule type" value="Genomic_DNA"/>
</dbReference>
<comment type="caution">
    <text evidence="14">The sequence shown here is derived from an EMBL/GenBank/DDBJ whole genome shotgun (WGS) entry which is preliminary data.</text>
</comment>
<comment type="function">
    <text evidence="2">Catalyzes the first step of the osmoprotectant glycine betaine synthesis.</text>
</comment>
<gene>
    <name evidence="14" type="primary">g1882</name>
    <name evidence="14" type="ORF">VP750_LOCUS1609</name>
</gene>
<comment type="pathway">
    <text evidence="3">Amine and polyamine biosynthesis; betaine biosynthesis via choline pathway; betaine aldehyde from choline (monooxygenase route): step 1/1.</text>
</comment>
<keyword evidence="9" id="KW-0560">Oxidoreductase</keyword>
<evidence type="ECO:0000313" key="15">
    <source>
        <dbReference type="Proteomes" id="UP001497392"/>
    </source>
</evidence>
<feature type="domain" description="Rieske" evidence="13">
    <location>
        <begin position="42"/>
        <end position="129"/>
    </location>
</feature>
<comment type="catalytic activity">
    <reaction evidence="12">
        <text>choline + 2 reduced [2Fe-2S]-[ferredoxin] + O2 + 2 H(+) = betaine aldehyde hydrate + 2 oxidized [2Fe-2S]-[ferredoxin] + H2O</text>
        <dbReference type="Rhea" id="RHEA:17769"/>
        <dbReference type="Rhea" id="RHEA-COMP:10000"/>
        <dbReference type="Rhea" id="RHEA-COMP:10001"/>
        <dbReference type="ChEBI" id="CHEBI:15354"/>
        <dbReference type="ChEBI" id="CHEBI:15377"/>
        <dbReference type="ChEBI" id="CHEBI:15378"/>
        <dbReference type="ChEBI" id="CHEBI:15379"/>
        <dbReference type="ChEBI" id="CHEBI:15870"/>
        <dbReference type="ChEBI" id="CHEBI:33737"/>
        <dbReference type="ChEBI" id="CHEBI:33738"/>
        <dbReference type="EC" id="1.14.15.7"/>
    </reaction>
</comment>
<evidence type="ECO:0000256" key="7">
    <source>
        <dbReference type="ARBA" id="ARBA00022714"/>
    </source>
</evidence>
<dbReference type="CDD" id="cd03469">
    <property type="entry name" value="Rieske_RO_Alpha_N"/>
    <property type="match status" value="1"/>
</dbReference>
<dbReference type="InterPro" id="IPR036922">
    <property type="entry name" value="Rieske_2Fe-2S_sf"/>
</dbReference>
<evidence type="ECO:0000256" key="3">
    <source>
        <dbReference type="ARBA" id="ARBA00004866"/>
    </source>
</evidence>
<evidence type="ECO:0000256" key="4">
    <source>
        <dbReference type="ARBA" id="ARBA00010848"/>
    </source>
</evidence>
<evidence type="ECO:0000256" key="10">
    <source>
        <dbReference type="ARBA" id="ARBA00023004"/>
    </source>
</evidence>
<organism evidence="14 15">
    <name type="scientific">Coccomyxa viridis</name>
    <dbReference type="NCBI Taxonomy" id="1274662"/>
    <lineage>
        <taxon>Eukaryota</taxon>
        <taxon>Viridiplantae</taxon>
        <taxon>Chlorophyta</taxon>
        <taxon>core chlorophytes</taxon>
        <taxon>Trebouxiophyceae</taxon>
        <taxon>Trebouxiophyceae incertae sedis</taxon>
        <taxon>Coccomyxaceae</taxon>
        <taxon>Coccomyxa</taxon>
    </lineage>
</organism>
<comment type="cofactor">
    <cofactor evidence="1">
        <name>Fe cation</name>
        <dbReference type="ChEBI" id="CHEBI:24875"/>
    </cofactor>
</comment>
<evidence type="ECO:0000256" key="11">
    <source>
        <dbReference type="ARBA" id="ARBA00023014"/>
    </source>
</evidence>
<evidence type="ECO:0000256" key="9">
    <source>
        <dbReference type="ARBA" id="ARBA00023002"/>
    </source>
</evidence>
<keyword evidence="15" id="KW-1185">Reference proteome</keyword>
<dbReference type="PANTHER" id="PTHR43756:SF5">
    <property type="entry name" value="CHOLINE MONOOXYGENASE, CHLOROPLASTIC"/>
    <property type="match status" value="1"/>
</dbReference>
<dbReference type="Pfam" id="PF00355">
    <property type="entry name" value="Rieske"/>
    <property type="match status" value="1"/>
</dbReference>
<protein>
    <recommendedName>
        <fullName evidence="6">Choline monooxygenase, chloroplastic</fullName>
        <ecNumber evidence="5">1.14.15.7</ecNumber>
    </recommendedName>
</protein>
<accession>A0ABP1FJ12</accession>
<evidence type="ECO:0000259" key="13">
    <source>
        <dbReference type="PROSITE" id="PS51296"/>
    </source>
</evidence>
<keyword evidence="10" id="KW-0408">Iron</keyword>
<dbReference type="PRINTS" id="PR00090">
    <property type="entry name" value="RNGDIOXGNASE"/>
</dbReference>
<dbReference type="SUPFAM" id="SSF55961">
    <property type="entry name" value="Bet v1-like"/>
    <property type="match status" value="1"/>
</dbReference>
<dbReference type="PROSITE" id="PS51296">
    <property type="entry name" value="RIESKE"/>
    <property type="match status" value="1"/>
</dbReference>
<dbReference type="PANTHER" id="PTHR43756">
    <property type="entry name" value="CHOLINE MONOOXYGENASE, CHLOROPLASTIC"/>
    <property type="match status" value="1"/>
</dbReference>
<dbReference type="InterPro" id="IPR017941">
    <property type="entry name" value="Rieske_2Fe-2S"/>
</dbReference>